<dbReference type="Proteomes" id="UP001341245">
    <property type="component" value="Unassembled WGS sequence"/>
</dbReference>
<proteinExistence type="predicted"/>
<sequence>MASSNNITFGLEYELKLRVTASQLQQELQSDPATKNIEVVTDAGQVRLSKVGPQYLQNDYLNFAFRDSASHPQRTTLVSKVTGEQCEIRGYSMEALRIVQRRLQAVSGYEATAIYQGQGKQADFSSAPLYLTHDASLNGLNKAAKIATGLCTADQADTTDFIGTEIVTAPRNSPQEACDEAYMISAALRSDGLDYLIDDECAMHIHVGKQDGTRFDIKTLQHLAYLVLIYEHEFARMTVPRKRGGDFETRSNRLDFATECPSPEPHHAYLCDQQGINTEGSVEVVWNYQSLSQIRKALFDDVDSAKDPHKAFVNLMGDKGHIVNFSYAARDISNNEPAATVEFRQHQGTLNGDDVLHWARHCTALVALAQSYANNNNTHHSITTWSDNIDIEQLWREVKLPEATKHFYRSRVQEFDKRWPDEHQTPLCEPDMVFDHDDDFCFSDEEESEGSKEPDMTEDADVQEKC</sequence>
<evidence type="ECO:0008006" key="4">
    <source>
        <dbReference type="Google" id="ProtNLM"/>
    </source>
</evidence>
<keyword evidence="3" id="KW-1185">Reference proteome</keyword>
<evidence type="ECO:0000313" key="3">
    <source>
        <dbReference type="Proteomes" id="UP001341245"/>
    </source>
</evidence>
<dbReference type="EMBL" id="JASGXD010000006">
    <property type="protein sequence ID" value="KAK6005084.1"/>
    <property type="molecule type" value="Genomic_DNA"/>
</dbReference>
<dbReference type="PANTHER" id="PTHR36847:SF1">
    <property type="entry name" value="AMIDOLIGASE ENZYME"/>
    <property type="match status" value="1"/>
</dbReference>
<protein>
    <recommendedName>
        <fullName evidence="4">Amidoligase enzyme</fullName>
    </recommendedName>
</protein>
<evidence type="ECO:0000313" key="2">
    <source>
        <dbReference type="EMBL" id="KAK6005084.1"/>
    </source>
</evidence>
<accession>A0ABR0TKZ8</accession>
<name>A0ABR0TKZ8_AURPU</name>
<feature type="compositionally biased region" description="Acidic residues" evidence="1">
    <location>
        <begin position="456"/>
        <end position="466"/>
    </location>
</feature>
<comment type="caution">
    <text evidence="2">The sequence shown here is derived from an EMBL/GenBank/DDBJ whole genome shotgun (WGS) entry which is preliminary data.</text>
</comment>
<feature type="region of interest" description="Disordered" evidence="1">
    <location>
        <begin position="439"/>
        <end position="466"/>
    </location>
</feature>
<evidence type="ECO:0000256" key="1">
    <source>
        <dbReference type="SAM" id="MobiDB-lite"/>
    </source>
</evidence>
<organism evidence="2 3">
    <name type="scientific">Aureobasidium pullulans</name>
    <name type="common">Black yeast</name>
    <name type="synonym">Pullularia pullulans</name>
    <dbReference type="NCBI Taxonomy" id="5580"/>
    <lineage>
        <taxon>Eukaryota</taxon>
        <taxon>Fungi</taxon>
        <taxon>Dikarya</taxon>
        <taxon>Ascomycota</taxon>
        <taxon>Pezizomycotina</taxon>
        <taxon>Dothideomycetes</taxon>
        <taxon>Dothideomycetidae</taxon>
        <taxon>Dothideales</taxon>
        <taxon>Saccotheciaceae</taxon>
        <taxon>Aureobasidium</taxon>
    </lineage>
</organism>
<reference evidence="2 3" key="1">
    <citation type="submission" date="2023-11" db="EMBL/GenBank/DDBJ databases">
        <title>Draft genome sequence and annotation of the polyextremotolerant black yeast-like fungus Aureobasidium pullulans NRRL 62042.</title>
        <authorList>
            <person name="Dielentheis-Frenken M.R.E."/>
            <person name="Wibberg D."/>
            <person name="Blank L.M."/>
            <person name="Tiso T."/>
        </authorList>
    </citation>
    <scope>NUCLEOTIDE SEQUENCE [LARGE SCALE GENOMIC DNA]</scope>
    <source>
        <strain evidence="2 3">NRRL 62042</strain>
    </source>
</reference>
<feature type="compositionally biased region" description="Acidic residues" evidence="1">
    <location>
        <begin position="439"/>
        <end position="448"/>
    </location>
</feature>
<dbReference type="PANTHER" id="PTHR36847">
    <property type="entry name" value="AMIDOLIGASE ENZYME"/>
    <property type="match status" value="1"/>
</dbReference>
<gene>
    <name evidence="2" type="ORF">QM012_007863</name>
</gene>